<feature type="domain" description="Response regulatory" evidence="6">
    <location>
        <begin position="8"/>
        <end position="124"/>
    </location>
</feature>
<dbReference type="InterPro" id="IPR008248">
    <property type="entry name" value="CheB-like"/>
</dbReference>
<dbReference type="InterPro" id="IPR001789">
    <property type="entry name" value="Sig_transdc_resp-reg_receiver"/>
</dbReference>
<comment type="domain">
    <text evidence="3">Contains a C-terminal catalytic domain, and an N-terminal region which modulates catalytic activity.</text>
</comment>
<evidence type="ECO:0000256" key="2">
    <source>
        <dbReference type="ARBA" id="ARBA00048267"/>
    </source>
</evidence>
<feature type="modified residue" description="4-aspartylphosphate" evidence="3 5">
    <location>
        <position position="59"/>
    </location>
</feature>
<proteinExistence type="inferred from homology"/>
<keyword evidence="3" id="KW-0963">Cytoplasm</keyword>
<feature type="active site" evidence="3 4">
    <location>
        <position position="290"/>
    </location>
</feature>
<dbReference type="InterPro" id="IPR035909">
    <property type="entry name" value="CheB_C"/>
</dbReference>
<evidence type="ECO:0000313" key="8">
    <source>
        <dbReference type="EMBL" id="MBK6267253.1"/>
    </source>
</evidence>
<dbReference type="GO" id="GO:0032259">
    <property type="term" value="P:methylation"/>
    <property type="evidence" value="ECO:0007669"/>
    <property type="project" value="UniProtKB-KW"/>
</dbReference>
<feature type="active site" evidence="3 4">
    <location>
        <position position="192"/>
    </location>
</feature>
<dbReference type="GO" id="GO:0005737">
    <property type="term" value="C:cytoplasm"/>
    <property type="evidence" value="ECO:0007669"/>
    <property type="project" value="UniProtKB-SubCell"/>
</dbReference>
<dbReference type="SMART" id="SM00448">
    <property type="entry name" value="REC"/>
    <property type="match status" value="1"/>
</dbReference>
<name>A0A935CDT7_9BACT</name>
<evidence type="ECO:0000313" key="9">
    <source>
        <dbReference type="Proteomes" id="UP000611723"/>
    </source>
</evidence>
<comment type="catalytic activity">
    <reaction evidence="3">
        <text>L-glutaminyl-[protein] + H2O = L-glutamyl-[protein] + NH4(+)</text>
        <dbReference type="Rhea" id="RHEA:16441"/>
        <dbReference type="Rhea" id="RHEA-COMP:10207"/>
        <dbReference type="Rhea" id="RHEA-COMP:10208"/>
        <dbReference type="ChEBI" id="CHEBI:15377"/>
        <dbReference type="ChEBI" id="CHEBI:28938"/>
        <dbReference type="ChEBI" id="CHEBI:29973"/>
        <dbReference type="ChEBI" id="CHEBI:30011"/>
        <dbReference type="EC" id="3.5.1.44"/>
    </reaction>
</comment>
<comment type="function">
    <text evidence="3">Involved in chemotaxis. Part of a chemotaxis signal transduction system that modulates chemotaxis in response to various stimuli. Catalyzes the demethylation of specific methylglutamate residues introduced into the chemoreceptors (methyl-accepting chemotaxis proteins or MCP) by CheR. Also mediates the irreversible deamidation of specific glutamine residues to glutamic acid.</text>
</comment>
<dbReference type="GO" id="GO:0008168">
    <property type="term" value="F:methyltransferase activity"/>
    <property type="evidence" value="ECO:0007669"/>
    <property type="project" value="UniProtKB-KW"/>
</dbReference>
<organism evidence="8 9">
    <name type="scientific">Marivirga aurantiaca</name>
    <dbReference type="NCBI Taxonomy" id="2802615"/>
    <lineage>
        <taxon>Bacteria</taxon>
        <taxon>Pseudomonadati</taxon>
        <taxon>Bacteroidota</taxon>
        <taxon>Cytophagia</taxon>
        <taxon>Cytophagales</taxon>
        <taxon>Marivirgaceae</taxon>
        <taxon>Marivirga</taxon>
    </lineage>
</organism>
<keyword evidence="8" id="KW-0489">Methyltransferase</keyword>
<dbReference type="PROSITE" id="PS50110">
    <property type="entry name" value="RESPONSE_REGULATORY"/>
    <property type="match status" value="1"/>
</dbReference>
<evidence type="ECO:0000256" key="5">
    <source>
        <dbReference type="PROSITE-ProRule" id="PRU00169"/>
    </source>
</evidence>
<comment type="caution">
    <text evidence="8">The sequence shown here is derived from an EMBL/GenBank/DDBJ whole genome shotgun (WGS) entry which is preliminary data.</text>
</comment>
<protein>
    <recommendedName>
        <fullName evidence="3">Protein-glutamate methylesterase/protein-glutamine glutaminase</fullName>
        <ecNumber evidence="3">3.1.1.61</ecNumber>
        <ecNumber evidence="3">3.5.1.44</ecNumber>
    </recommendedName>
</protein>
<accession>A0A935CDT7</accession>
<dbReference type="GO" id="GO:0000156">
    <property type="term" value="F:phosphorelay response regulator activity"/>
    <property type="evidence" value="ECO:0007669"/>
    <property type="project" value="InterPro"/>
</dbReference>
<dbReference type="HAMAP" id="MF_00099">
    <property type="entry name" value="CheB_chemtxs"/>
    <property type="match status" value="1"/>
</dbReference>
<feature type="domain" description="CheB-type methylesterase" evidence="7">
    <location>
        <begin position="158"/>
        <end position="345"/>
    </location>
</feature>
<dbReference type="SUPFAM" id="SSF52738">
    <property type="entry name" value="Methylesterase CheB, C-terminal domain"/>
    <property type="match status" value="1"/>
</dbReference>
<dbReference type="GO" id="GO:0050568">
    <property type="term" value="F:protein-glutamine glutaminase activity"/>
    <property type="evidence" value="ECO:0007669"/>
    <property type="project" value="UniProtKB-UniRule"/>
</dbReference>
<dbReference type="NCBIfam" id="NF001965">
    <property type="entry name" value="PRK00742.1"/>
    <property type="match status" value="1"/>
</dbReference>
<dbReference type="InterPro" id="IPR011006">
    <property type="entry name" value="CheY-like_superfamily"/>
</dbReference>
<dbReference type="RefSeq" id="WP_201432937.1">
    <property type="nucleotide sequence ID" value="NZ_JAEQBW010000015.1"/>
</dbReference>
<keyword evidence="8" id="KW-0808">Transferase</keyword>
<dbReference type="Pfam" id="PF00072">
    <property type="entry name" value="Response_reg"/>
    <property type="match status" value="1"/>
</dbReference>
<keyword evidence="3 4" id="KW-0145">Chemotaxis</keyword>
<dbReference type="GO" id="GO:0008984">
    <property type="term" value="F:protein-glutamate methylesterase activity"/>
    <property type="evidence" value="ECO:0007669"/>
    <property type="project" value="UniProtKB-UniRule"/>
</dbReference>
<comment type="similarity">
    <text evidence="3">Belongs to the CheB family.</text>
</comment>
<dbReference type="Proteomes" id="UP000611723">
    <property type="component" value="Unassembled WGS sequence"/>
</dbReference>
<evidence type="ECO:0000256" key="1">
    <source>
        <dbReference type="ARBA" id="ARBA00022801"/>
    </source>
</evidence>
<keyword evidence="3 5" id="KW-0597">Phosphoprotein</keyword>
<feature type="active site" evidence="3 4">
    <location>
        <position position="165"/>
    </location>
</feature>
<dbReference type="SUPFAM" id="SSF52172">
    <property type="entry name" value="CheY-like"/>
    <property type="match status" value="1"/>
</dbReference>
<evidence type="ECO:0000259" key="6">
    <source>
        <dbReference type="PROSITE" id="PS50110"/>
    </source>
</evidence>
<dbReference type="InterPro" id="IPR000673">
    <property type="entry name" value="Sig_transdc_resp-reg_Me-estase"/>
</dbReference>
<dbReference type="PANTHER" id="PTHR42872:SF3">
    <property type="entry name" value="PROTEIN-GLUTAMATE METHYLESTERASE_PROTEIN-GLUTAMINE GLUTAMINASE 1"/>
    <property type="match status" value="1"/>
</dbReference>
<dbReference type="Gene3D" id="3.40.50.2300">
    <property type="match status" value="1"/>
</dbReference>
<comment type="catalytic activity">
    <reaction evidence="2 3">
        <text>[protein]-L-glutamate 5-O-methyl ester + H2O = L-glutamyl-[protein] + methanol + H(+)</text>
        <dbReference type="Rhea" id="RHEA:23236"/>
        <dbReference type="Rhea" id="RHEA-COMP:10208"/>
        <dbReference type="Rhea" id="RHEA-COMP:10311"/>
        <dbReference type="ChEBI" id="CHEBI:15377"/>
        <dbReference type="ChEBI" id="CHEBI:15378"/>
        <dbReference type="ChEBI" id="CHEBI:17790"/>
        <dbReference type="ChEBI" id="CHEBI:29973"/>
        <dbReference type="ChEBI" id="CHEBI:82795"/>
        <dbReference type="EC" id="3.1.1.61"/>
    </reaction>
</comment>
<dbReference type="CDD" id="cd17541">
    <property type="entry name" value="REC_CheB-like"/>
    <property type="match status" value="1"/>
</dbReference>
<dbReference type="CDD" id="cd16432">
    <property type="entry name" value="CheB_Rec"/>
    <property type="match status" value="1"/>
</dbReference>
<dbReference type="EC" id="3.5.1.44" evidence="3"/>
<dbReference type="AlphaFoldDB" id="A0A935CDT7"/>
<reference evidence="8" key="1">
    <citation type="submission" date="2021-01" db="EMBL/GenBank/DDBJ databases">
        <title>Marivirga aurantiaca sp. nov., isolated from intertidal surface sediments.</title>
        <authorList>
            <person name="Zhang M."/>
        </authorList>
    </citation>
    <scope>NUCLEOTIDE SEQUENCE</scope>
    <source>
        <strain evidence="8">S37H4</strain>
    </source>
</reference>
<comment type="subcellular location">
    <subcellularLocation>
        <location evidence="3">Cytoplasm</location>
    </subcellularLocation>
</comment>
<evidence type="ECO:0000256" key="3">
    <source>
        <dbReference type="HAMAP-Rule" id="MF_00099"/>
    </source>
</evidence>
<dbReference type="GO" id="GO:0006935">
    <property type="term" value="P:chemotaxis"/>
    <property type="evidence" value="ECO:0007669"/>
    <property type="project" value="UniProtKB-UniRule"/>
</dbReference>
<dbReference type="EC" id="3.1.1.61" evidence="3"/>
<keyword evidence="1 3" id="KW-0378">Hydrolase</keyword>
<dbReference type="PROSITE" id="PS50122">
    <property type="entry name" value="CHEB"/>
    <property type="match status" value="1"/>
</dbReference>
<keyword evidence="9" id="KW-1185">Reference proteome</keyword>
<dbReference type="Gene3D" id="3.40.50.180">
    <property type="entry name" value="Methylesterase CheB, C-terminal domain"/>
    <property type="match status" value="1"/>
</dbReference>
<comment type="PTM">
    <text evidence="3">Phosphorylated by CheA. Phosphorylation of the N-terminal regulatory domain activates the methylesterase activity.</text>
</comment>
<dbReference type="PANTHER" id="PTHR42872">
    <property type="entry name" value="PROTEIN-GLUTAMATE METHYLESTERASE/PROTEIN-GLUTAMINE GLUTAMINASE"/>
    <property type="match status" value="1"/>
</dbReference>
<dbReference type="EMBL" id="JAEQBW010000015">
    <property type="protein sequence ID" value="MBK6267253.1"/>
    <property type="molecule type" value="Genomic_DNA"/>
</dbReference>
<evidence type="ECO:0000256" key="4">
    <source>
        <dbReference type="PROSITE-ProRule" id="PRU00050"/>
    </source>
</evidence>
<dbReference type="PIRSF" id="PIRSF000876">
    <property type="entry name" value="RR_chemtxs_CheB"/>
    <property type="match status" value="1"/>
</dbReference>
<sequence>MSSLNKISVLVVEDSALMRILLSDIINADKSIELIGTAKNGLEGVEKAQKLRPDVIISDMIMPEYDGLYLVKRIMNDNPTPVILLSALDKNNELILDALQKGAFDFLDKPKEDITKSIKAKNYPLTDLVKVAAQSNIKNFKVKENKNSHAFNGSLNYKLIVIGASTGGPGAIENIILQLPNNLILPIIIAQHMPESFIQSFAKRLNLLTELQVKVAESGEELKPGYIYLAPGTANLELRKNPHSDGVITHFSKKQYVEFNYPSIDCIMESAAKIYGSKMIGVILTGMGKDGSEGLKKVKEKGGITIAQDEKTAVVYGMPKNAFDTGATDRLVPIDQMGGYLVSCL</sequence>
<dbReference type="Pfam" id="PF01339">
    <property type="entry name" value="CheB_methylest"/>
    <property type="match status" value="1"/>
</dbReference>
<gene>
    <name evidence="3 8" type="primary">cheB</name>
    <name evidence="8" type="ORF">JKA74_19585</name>
</gene>
<evidence type="ECO:0000259" key="7">
    <source>
        <dbReference type="PROSITE" id="PS50122"/>
    </source>
</evidence>